<reference evidence="1" key="1">
    <citation type="journal article" date="2021" name="Proc. Natl. Acad. Sci. U.S.A.">
        <title>A Catalog of Tens of Thousands of Viruses from Human Metagenomes Reveals Hidden Associations with Chronic Diseases.</title>
        <authorList>
            <person name="Tisza M.J."/>
            <person name="Buck C.B."/>
        </authorList>
    </citation>
    <scope>NUCLEOTIDE SEQUENCE</scope>
    <source>
        <strain evidence="1">CtmP938</strain>
    </source>
</reference>
<proteinExistence type="predicted"/>
<organism evidence="1">
    <name type="scientific">Siphoviridae sp. ctmP938</name>
    <dbReference type="NCBI Taxonomy" id="2827933"/>
    <lineage>
        <taxon>Viruses</taxon>
        <taxon>Duplodnaviria</taxon>
        <taxon>Heunggongvirae</taxon>
        <taxon>Uroviricota</taxon>
        <taxon>Caudoviricetes</taxon>
    </lineage>
</organism>
<protein>
    <submittedName>
        <fullName evidence="1">Uncharacterized protein</fullName>
    </submittedName>
</protein>
<name>A0A8S5S4B9_9CAUD</name>
<evidence type="ECO:0000313" key="1">
    <source>
        <dbReference type="EMBL" id="DAF45768.1"/>
    </source>
</evidence>
<sequence>MSWTDELIGTMRVQGAVYNAPEIQLAVMSSENSVKLGTMELRKEDLLFFERDLNPAAIKVAGRCQDNAPLIDKTVYLDALKAGDLIALYRLPSGRRADQTATKFLVLGKVVRS</sequence>
<dbReference type="EMBL" id="BK032519">
    <property type="protein sequence ID" value="DAF45768.1"/>
    <property type="molecule type" value="Genomic_DNA"/>
</dbReference>
<accession>A0A8S5S4B9</accession>